<dbReference type="SUPFAM" id="SSF103473">
    <property type="entry name" value="MFS general substrate transporter"/>
    <property type="match status" value="1"/>
</dbReference>
<feature type="transmembrane region" description="Helical" evidence="7">
    <location>
        <begin position="390"/>
        <end position="408"/>
    </location>
</feature>
<evidence type="ECO:0000256" key="2">
    <source>
        <dbReference type="ARBA" id="ARBA00022448"/>
    </source>
</evidence>
<dbReference type="Proteomes" id="UP000553209">
    <property type="component" value="Unassembled WGS sequence"/>
</dbReference>
<dbReference type="Pfam" id="PF07690">
    <property type="entry name" value="MFS_1"/>
    <property type="match status" value="1"/>
</dbReference>
<dbReference type="Gene3D" id="1.20.1720.10">
    <property type="entry name" value="Multidrug resistance protein D"/>
    <property type="match status" value="1"/>
</dbReference>
<feature type="transmembrane region" description="Helical" evidence="7">
    <location>
        <begin position="266"/>
        <end position="288"/>
    </location>
</feature>
<evidence type="ECO:0000256" key="1">
    <source>
        <dbReference type="ARBA" id="ARBA00004651"/>
    </source>
</evidence>
<comment type="subcellular location">
    <subcellularLocation>
        <location evidence="1">Cell membrane</location>
        <topology evidence="1">Multi-pass membrane protein</topology>
    </subcellularLocation>
</comment>
<evidence type="ECO:0000259" key="8">
    <source>
        <dbReference type="PROSITE" id="PS50850"/>
    </source>
</evidence>
<evidence type="ECO:0000256" key="3">
    <source>
        <dbReference type="ARBA" id="ARBA00022692"/>
    </source>
</evidence>
<keyword evidence="5 7" id="KW-0472">Membrane</keyword>
<dbReference type="AlphaFoldDB" id="A0A7X6RSK1"/>
<sequence>MTTTGPPSASGAGANPAPSSTIRQARANSDTFLIWLIVLLAPIGQMAIDIYVPSLPAMVGVFETTQNAVQLSVTLYLIAFSVGQLFYGPLSDAIGRRRALLIGVALYLLGGVISLFATSIWAFVAARVVQGLGITAASVVMKAIAADRFSGPRLGTVMTYMVVSWGLGPIIAPVIGAWFHTSLSWEYSLYFLVAYGVMLLFMIGVVYRETHQSPRPLNARNLAAGTATILGDGVFARIYLSMGLCYGVLLTFNLIGPFLVQDVMGYSPALYGGIALGMGAAYFLGVFSNRVLPVSVTNRVKFQIASIGSVVAAVAMVAGAALTEPNLWVLVAPSAVIIFFAGILYPNLMGAGVSRFPEMTGLASSWLGFCLMLFAGLIMLGSSLLEVDSLLPMAVLFLICMVACRLLVMRTLPRESAA</sequence>
<dbReference type="GO" id="GO:1990961">
    <property type="term" value="P:xenobiotic detoxification by transmembrane export across the plasma membrane"/>
    <property type="evidence" value="ECO:0007669"/>
    <property type="project" value="TreeGrafter"/>
</dbReference>
<feature type="transmembrane region" description="Helical" evidence="7">
    <location>
        <begin position="99"/>
        <end position="122"/>
    </location>
</feature>
<protein>
    <submittedName>
        <fullName evidence="9">Multidrug effflux MFS transporter</fullName>
    </submittedName>
</protein>
<comment type="caution">
    <text evidence="9">The sequence shown here is derived from an EMBL/GenBank/DDBJ whole genome shotgun (WGS) entry which is preliminary data.</text>
</comment>
<evidence type="ECO:0000313" key="9">
    <source>
        <dbReference type="EMBL" id="NKZ01126.1"/>
    </source>
</evidence>
<feature type="transmembrane region" description="Helical" evidence="7">
    <location>
        <begin position="32"/>
        <end position="48"/>
    </location>
</feature>
<feature type="transmembrane region" description="Helical" evidence="7">
    <location>
        <begin position="238"/>
        <end position="260"/>
    </location>
</feature>
<dbReference type="PROSITE" id="PS50850">
    <property type="entry name" value="MFS"/>
    <property type="match status" value="1"/>
</dbReference>
<dbReference type="GO" id="GO:0015385">
    <property type="term" value="F:sodium:proton antiporter activity"/>
    <property type="evidence" value="ECO:0007669"/>
    <property type="project" value="TreeGrafter"/>
</dbReference>
<dbReference type="InterPro" id="IPR011701">
    <property type="entry name" value="MFS"/>
</dbReference>
<gene>
    <name evidence="9" type="ORF">HGB44_26160</name>
</gene>
<organism evidence="9 10">
    <name type="scientific">Nocardiopsis alborubida</name>
    <dbReference type="NCBI Taxonomy" id="146802"/>
    <lineage>
        <taxon>Bacteria</taxon>
        <taxon>Bacillati</taxon>
        <taxon>Actinomycetota</taxon>
        <taxon>Actinomycetes</taxon>
        <taxon>Streptosporangiales</taxon>
        <taxon>Nocardiopsidaceae</taxon>
        <taxon>Nocardiopsis</taxon>
    </lineage>
</organism>
<reference evidence="9 10" key="1">
    <citation type="submission" date="2020-04" db="EMBL/GenBank/DDBJ databases">
        <title>MicrobeNet Type strains.</title>
        <authorList>
            <person name="Nicholson A.C."/>
        </authorList>
    </citation>
    <scope>NUCLEOTIDE SEQUENCE [LARGE SCALE GENOMIC DNA]</scope>
    <source>
        <strain evidence="9 10">ATCC 23612</strain>
    </source>
</reference>
<evidence type="ECO:0000313" key="10">
    <source>
        <dbReference type="Proteomes" id="UP000553209"/>
    </source>
</evidence>
<dbReference type="InterPro" id="IPR036259">
    <property type="entry name" value="MFS_trans_sf"/>
</dbReference>
<name>A0A7X6RSK1_9ACTN</name>
<feature type="transmembrane region" description="Helical" evidence="7">
    <location>
        <begin position="300"/>
        <end position="321"/>
    </location>
</feature>
<evidence type="ECO:0000256" key="5">
    <source>
        <dbReference type="ARBA" id="ARBA00023136"/>
    </source>
</evidence>
<dbReference type="EMBL" id="JAAXPG010000031">
    <property type="protein sequence ID" value="NKZ01126.1"/>
    <property type="molecule type" value="Genomic_DNA"/>
</dbReference>
<feature type="transmembrane region" description="Helical" evidence="7">
    <location>
        <begin position="366"/>
        <end position="384"/>
    </location>
</feature>
<evidence type="ECO:0000256" key="7">
    <source>
        <dbReference type="SAM" id="Phobius"/>
    </source>
</evidence>
<feature type="transmembrane region" description="Helical" evidence="7">
    <location>
        <begin position="68"/>
        <end position="87"/>
    </location>
</feature>
<proteinExistence type="predicted"/>
<keyword evidence="4 7" id="KW-1133">Transmembrane helix</keyword>
<feature type="transmembrane region" description="Helical" evidence="7">
    <location>
        <begin position="157"/>
        <end position="181"/>
    </location>
</feature>
<dbReference type="PANTHER" id="PTHR23502:SF132">
    <property type="entry name" value="POLYAMINE TRANSPORTER 2-RELATED"/>
    <property type="match status" value="1"/>
</dbReference>
<dbReference type="RefSeq" id="WP_061080641.1">
    <property type="nucleotide sequence ID" value="NZ_JAAXPG010000031.1"/>
</dbReference>
<dbReference type="CDD" id="cd17320">
    <property type="entry name" value="MFS_MdfA_MDR_like"/>
    <property type="match status" value="1"/>
</dbReference>
<feature type="transmembrane region" description="Helical" evidence="7">
    <location>
        <begin position="128"/>
        <end position="145"/>
    </location>
</feature>
<keyword evidence="2" id="KW-0813">Transport</keyword>
<feature type="region of interest" description="Disordered" evidence="6">
    <location>
        <begin position="1"/>
        <end position="21"/>
    </location>
</feature>
<evidence type="ECO:0000256" key="6">
    <source>
        <dbReference type="SAM" id="MobiDB-lite"/>
    </source>
</evidence>
<feature type="domain" description="Major facilitator superfamily (MFS) profile" evidence="8">
    <location>
        <begin position="30"/>
        <end position="412"/>
    </location>
</feature>
<evidence type="ECO:0000256" key="4">
    <source>
        <dbReference type="ARBA" id="ARBA00022989"/>
    </source>
</evidence>
<feature type="transmembrane region" description="Helical" evidence="7">
    <location>
        <begin position="187"/>
        <end position="207"/>
    </location>
</feature>
<dbReference type="PANTHER" id="PTHR23502">
    <property type="entry name" value="MAJOR FACILITATOR SUPERFAMILY"/>
    <property type="match status" value="1"/>
</dbReference>
<feature type="transmembrane region" description="Helical" evidence="7">
    <location>
        <begin position="327"/>
        <end position="345"/>
    </location>
</feature>
<keyword evidence="3 7" id="KW-0812">Transmembrane</keyword>
<accession>A0A7X6RSK1</accession>
<dbReference type="GO" id="GO:0005886">
    <property type="term" value="C:plasma membrane"/>
    <property type="evidence" value="ECO:0007669"/>
    <property type="project" value="UniProtKB-SubCell"/>
</dbReference>
<dbReference type="InterPro" id="IPR020846">
    <property type="entry name" value="MFS_dom"/>
</dbReference>
<keyword evidence="10" id="KW-1185">Reference proteome</keyword>